<comment type="catalytic activity">
    <reaction evidence="3">
        <text>RX + glutathione = an S-substituted glutathione + a halide anion + H(+)</text>
        <dbReference type="Rhea" id="RHEA:16437"/>
        <dbReference type="ChEBI" id="CHEBI:15378"/>
        <dbReference type="ChEBI" id="CHEBI:16042"/>
        <dbReference type="ChEBI" id="CHEBI:17792"/>
        <dbReference type="ChEBI" id="CHEBI:57925"/>
        <dbReference type="ChEBI" id="CHEBI:90779"/>
        <dbReference type="EC" id="2.5.1.18"/>
    </reaction>
</comment>
<dbReference type="InterPro" id="IPR010987">
    <property type="entry name" value="Glutathione-S-Trfase_C-like"/>
</dbReference>
<dbReference type="STRING" id="451379.A0A0N5AUG8"/>
<dbReference type="InterPro" id="IPR004045">
    <property type="entry name" value="Glutathione_S-Trfase_N"/>
</dbReference>
<dbReference type="GO" id="GO:0004364">
    <property type="term" value="F:glutathione transferase activity"/>
    <property type="evidence" value="ECO:0007669"/>
    <property type="project" value="UniProtKB-EC"/>
</dbReference>
<dbReference type="SUPFAM" id="SSF47616">
    <property type="entry name" value="GST C-terminal domain-like"/>
    <property type="match status" value="1"/>
</dbReference>
<name>A0A0N5AUG8_9BILA</name>
<dbReference type="SFLD" id="SFLDS00019">
    <property type="entry name" value="Glutathione_Transferase_(cytos"/>
    <property type="match status" value="1"/>
</dbReference>
<evidence type="ECO:0000313" key="8">
    <source>
        <dbReference type="WBParaSite" id="SMUV_0000850401-mRNA-1"/>
    </source>
</evidence>
<dbReference type="AlphaFoldDB" id="A0A0N5AUG8"/>
<dbReference type="FunFam" id="3.40.30.10:FF:000035">
    <property type="entry name" value="hematopoietic prostaglandin D synthase"/>
    <property type="match status" value="1"/>
</dbReference>
<dbReference type="WBParaSite" id="SMUV_0000850401-mRNA-1">
    <property type="protein sequence ID" value="SMUV_0000850401-mRNA-1"/>
    <property type="gene ID" value="SMUV_0000850401"/>
</dbReference>
<keyword evidence="7" id="KW-1185">Reference proteome</keyword>
<reference evidence="8" key="1">
    <citation type="submission" date="2017-02" db="UniProtKB">
        <authorList>
            <consortium name="WormBaseParasite"/>
        </authorList>
    </citation>
    <scope>IDENTIFICATION</scope>
</reference>
<evidence type="ECO:0000256" key="3">
    <source>
        <dbReference type="ARBA" id="ARBA00047960"/>
    </source>
</evidence>
<keyword evidence="2" id="KW-0808">Transferase</keyword>
<dbReference type="Pfam" id="PF02798">
    <property type="entry name" value="GST_N"/>
    <property type="match status" value="1"/>
</dbReference>
<protein>
    <recommendedName>
        <fullName evidence="4">Glutathione S-transferase 1</fullName>
        <ecNumber evidence="1">2.5.1.18</ecNumber>
    </recommendedName>
</protein>
<dbReference type="InterPro" id="IPR036282">
    <property type="entry name" value="Glutathione-S-Trfase_C_sf"/>
</dbReference>
<feature type="domain" description="GST C-terminal" evidence="6">
    <location>
        <begin position="81"/>
        <end position="224"/>
    </location>
</feature>
<sequence>MTQYKLIYFDFRGFGEGVRILLHYGEIAFEDLRIEQEEWLELKPNVPYGQLPVLEIDGQRIAHSAAIYRFLGRQLDLVPKCPIQEAMVDAAHDAFREFYGQISKYLLIRQGFDDGDECNLCVTVDNCTYNFLNLQDEVLEEEVIPARDLYFSFVKTDLLKSDGIHLIGKKLSWIDLIIADSLLVLNGMIPSLFDGFPEVKKFVDEVHNLPKLKRYFEERPPRPF</sequence>
<dbReference type="InterPro" id="IPR040079">
    <property type="entry name" value="Glutathione_S-Trfase"/>
</dbReference>
<dbReference type="SUPFAM" id="SSF52833">
    <property type="entry name" value="Thioredoxin-like"/>
    <property type="match status" value="1"/>
</dbReference>
<evidence type="ECO:0000313" key="7">
    <source>
        <dbReference type="Proteomes" id="UP000046393"/>
    </source>
</evidence>
<proteinExistence type="predicted"/>
<dbReference type="SFLD" id="SFLDG01205">
    <property type="entry name" value="AMPS.1"/>
    <property type="match status" value="1"/>
</dbReference>
<dbReference type="Gene3D" id="1.20.1050.10">
    <property type="match status" value="1"/>
</dbReference>
<dbReference type="InterPro" id="IPR004046">
    <property type="entry name" value="GST_C"/>
</dbReference>
<dbReference type="InterPro" id="IPR050213">
    <property type="entry name" value="GST_superfamily"/>
</dbReference>
<dbReference type="InterPro" id="IPR036249">
    <property type="entry name" value="Thioredoxin-like_sf"/>
</dbReference>
<dbReference type="Gene3D" id="3.40.30.10">
    <property type="entry name" value="Glutaredoxin"/>
    <property type="match status" value="1"/>
</dbReference>
<dbReference type="PANTHER" id="PTHR11571:SF256">
    <property type="entry name" value="GST C-TERMINAL DOMAIN-CONTAINING PROTEIN-RELATED"/>
    <property type="match status" value="1"/>
</dbReference>
<evidence type="ECO:0000256" key="1">
    <source>
        <dbReference type="ARBA" id="ARBA00012452"/>
    </source>
</evidence>
<accession>A0A0N5AUG8</accession>
<evidence type="ECO:0000256" key="4">
    <source>
        <dbReference type="ARBA" id="ARBA00072946"/>
    </source>
</evidence>
<organism evidence="7 8">
    <name type="scientific">Syphacia muris</name>
    <dbReference type="NCBI Taxonomy" id="451379"/>
    <lineage>
        <taxon>Eukaryota</taxon>
        <taxon>Metazoa</taxon>
        <taxon>Ecdysozoa</taxon>
        <taxon>Nematoda</taxon>
        <taxon>Chromadorea</taxon>
        <taxon>Rhabditida</taxon>
        <taxon>Spirurina</taxon>
        <taxon>Oxyuridomorpha</taxon>
        <taxon>Oxyuroidea</taxon>
        <taxon>Oxyuridae</taxon>
        <taxon>Syphacia</taxon>
    </lineage>
</organism>
<evidence type="ECO:0000259" key="5">
    <source>
        <dbReference type="PROSITE" id="PS50404"/>
    </source>
</evidence>
<dbReference type="EC" id="2.5.1.18" evidence="1"/>
<evidence type="ECO:0000259" key="6">
    <source>
        <dbReference type="PROSITE" id="PS50405"/>
    </source>
</evidence>
<feature type="domain" description="GST N-terminal" evidence="5">
    <location>
        <begin position="2"/>
        <end position="79"/>
    </location>
</feature>
<dbReference type="CDD" id="cd03039">
    <property type="entry name" value="GST_N_Sigma_like"/>
    <property type="match status" value="1"/>
</dbReference>
<dbReference type="Pfam" id="PF14497">
    <property type="entry name" value="GST_C_3"/>
    <property type="match status" value="1"/>
</dbReference>
<dbReference type="SFLD" id="SFLDG00363">
    <property type="entry name" value="AMPS_(cytGST):_Alpha-__Mu-__Pi"/>
    <property type="match status" value="1"/>
</dbReference>
<dbReference type="PROSITE" id="PS50405">
    <property type="entry name" value="GST_CTER"/>
    <property type="match status" value="1"/>
</dbReference>
<dbReference type="GO" id="GO:0006749">
    <property type="term" value="P:glutathione metabolic process"/>
    <property type="evidence" value="ECO:0007669"/>
    <property type="project" value="TreeGrafter"/>
</dbReference>
<dbReference type="Proteomes" id="UP000046393">
    <property type="component" value="Unplaced"/>
</dbReference>
<evidence type="ECO:0000256" key="2">
    <source>
        <dbReference type="ARBA" id="ARBA00022679"/>
    </source>
</evidence>
<dbReference type="PANTHER" id="PTHR11571">
    <property type="entry name" value="GLUTATHIONE S-TRANSFERASE"/>
    <property type="match status" value="1"/>
</dbReference>
<dbReference type="PROSITE" id="PS50404">
    <property type="entry name" value="GST_NTER"/>
    <property type="match status" value="1"/>
</dbReference>
<dbReference type="GO" id="GO:0004602">
    <property type="term" value="F:glutathione peroxidase activity"/>
    <property type="evidence" value="ECO:0007669"/>
    <property type="project" value="UniProtKB-ARBA"/>
</dbReference>